<reference evidence="7" key="1">
    <citation type="submission" date="2014-03" db="EMBL/GenBank/DDBJ databases">
        <title>The Genome Sequence of Puccinia striiformis f. sp. tritici PST-78.</title>
        <authorList>
            <consortium name="The Broad Institute Genome Sequencing Platform"/>
            <person name="Cuomo C."/>
            <person name="Hulbert S."/>
            <person name="Chen X."/>
            <person name="Walker B."/>
            <person name="Young S.K."/>
            <person name="Zeng Q."/>
            <person name="Gargeya S."/>
            <person name="Fitzgerald M."/>
            <person name="Haas B."/>
            <person name="Abouelleil A."/>
            <person name="Alvarado L."/>
            <person name="Arachchi H.M."/>
            <person name="Berlin A.M."/>
            <person name="Chapman S.B."/>
            <person name="Goldberg J."/>
            <person name="Griggs A."/>
            <person name="Gujja S."/>
            <person name="Hansen M."/>
            <person name="Howarth C."/>
            <person name="Imamovic A."/>
            <person name="Larimer J."/>
            <person name="McCowan C."/>
            <person name="Montmayeur A."/>
            <person name="Murphy C."/>
            <person name="Neiman D."/>
            <person name="Pearson M."/>
            <person name="Priest M."/>
            <person name="Roberts A."/>
            <person name="Saif S."/>
            <person name="Shea T."/>
            <person name="Sisk P."/>
            <person name="Sykes S."/>
            <person name="Wortman J."/>
            <person name="Nusbaum C."/>
            <person name="Birren B."/>
        </authorList>
    </citation>
    <scope>NUCLEOTIDE SEQUENCE [LARGE SCALE GENOMIC DNA]</scope>
    <source>
        <strain evidence="7">race PST-78</strain>
    </source>
</reference>
<dbReference type="PROSITE" id="PS52012">
    <property type="entry name" value="CFEM"/>
    <property type="match status" value="1"/>
</dbReference>
<sequence length="486" mass="54484">MKSEAQKKNAASSAIAENFSLTNGQDEGLGNKRNLINKFVYWLMEQLKDIAPAGQHILISLADIDAIKKTEAFQITEVKRKDQGETTVEYQSLPIILLTHSKMSPPTPRAAAGNDDHRAFGKNQLAFRQKNYALDKRTNTIFSDNLELRSSSQRFTYIHVDKLIIEYLVPQERPDIRATRWIKTHHSMSRSHRPRLNLLLKFRLSRVFNDSIFDPRAAMQTERHAEAFFGLKLSFHSEISRDPVENLALHGNIFQRLFASNSFQQVGNFRHLSKLLLNSSIPHHRDMVSVHVQLSVLLVLNLVNSYCSPAATLGGFEPLDRRSLASVQRNALPSCGEKCLAKLISATAPCHPADSWCLCHTGPWKIKVEQCFETTCSPVDMVTSLVANQDFCARLSQPPTNPSKSLPIHSSPPIGPKETINVSVTKPPVTIEPLPNTTEPFRGVPYRNQTLAPNSPFESASSALVFNFHLNNFHFGLLVLLLILAQ</sequence>
<dbReference type="OrthoDB" id="2496787at2759"/>
<organism evidence="6 7">
    <name type="scientific">Puccinia striiformis f. sp. tritici PST-78</name>
    <dbReference type="NCBI Taxonomy" id="1165861"/>
    <lineage>
        <taxon>Eukaryota</taxon>
        <taxon>Fungi</taxon>
        <taxon>Dikarya</taxon>
        <taxon>Basidiomycota</taxon>
        <taxon>Pucciniomycotina</taxon>
        <taxon>Pucciniomycetes</taxon>
        <taxon>Pucciniales</taxon>
        <taxon>Pucciniaceae</taxon>
        <taxon>Puccinia</taxon>
    </lineage>
</organism>
<evidence type="ECO:0000256" key="4">
    <source>
        <dbReference type="ARBA" id="ARBA00023157"/>
    </source>
</evidence>
<comment type="subcellular location">
    <subcellularLocation>
        <location evidence="1">Secreted</location>
    </subcellularLocation>
</comment>
<evidence type="ECO:0000256" key="3">
    <source>
        <dbReference type="ARBA" id="ARBA00022729"/>
    </source>
</evidence>
<keyword evidence="3" id="KW-0732">Signal</keyword>
<protein>
    <recommendedName>
        <fullName evidence="5">CFEM domain-containing protein</fullName>
    </recommendedName>
</protein>
<dbReference type="AlphaFoldDB" id="A0A0L0VSZ2"/>
<dbReference type="EMBL" id="AJIL01000024">
    <property type="protein sequence ID" value="KNF02327.1"/>
    <property type="molecule type" value="Genomic_DNA"/>
</dbReference>
<dbReference type="InterPro" id="IPR008427">
    <property type="entry name" value="Extracellular_membr_CFEM_dom"/>
</dbReference>
<evidence type="ECO:0000256" key="2">
    <source>
        <dbReference type="ARBA" id="ARBA00022525"/>
    </source>
</evidence>
<dbReference type="Proteomes" id="UP000054564">
    <property type="component" value="Unassembled WGS sequence"/>
</dbReference>
<accession>A0A0L0VSZ2</accession>
<evidence type="ECO:0000256" key="1">
    <source>
        <dbReference type="ARBA" id="ARBA00004613"/>
    </source>
</evidence>
<comment type="caution">
    <text evidence="6">The sequence shown here is derived from an EMBL/GenBank/DDBJ whole genome shotgun (WGS) entry which is preliminary data.</text>
</comment>
<evidence type="ECO:0000313" key="6">
    <source>
        <dbReference type="EMBL" id="KNF02327.1"/>
    </source>
</evidence>
<dbReference type="GO" id="GO:0005576">
    <property type="term" value="C:extracellular region"/>
    <property type="evidence" value="ECO:0007669"/>
    <property type="project" value="UniProtKB-SubCell"/>
</dbReference>
<evidence type="ECO:0000259" key="5">
    <source>
        <dbReference type="PROSITE" id="PS52012"/>
    </source>
</evidence>
<evidence type="ECO:0000313" key="7">
    <source>
        <dbReference type="Proteomes" id="UP000054564"/>
    </source>
</evidence>
<keyword evidence="4" id="KW-1015">Disulfide bond</keyword>
<proteinExistence type="predicted"/>
<dbReference type="Pfam" id="PF05730">
    <property type="entry name" value="CFEM"/>
    <property type="match status" value="1"/>
</dbReference>
<gene>
    <name evidence="6" type="ORF">PSTG_04530</name>
</gene>
<keyword evidence="7" id="KW-1185">Reference proteome</keyword>
<name>A0A0L0VSZ2_9BASI</name>
<keyword evidence="2" id="KW-0964">Secreted</keyword>
<feature type="domain" description="CFEM" evidence="5">
    <location>
        <begin position="308"/>
        <end position="421"/>
    </location>
</feature>